<gene>
    <name evidence="4" type="ORF">AQ490_05945</name>
</gene>
<dbReference type="PANTHER" id="PTHR23308">
    <property type="entry name" value="NUCLEAR INHIBITOR OF PROTEIN PHOSPHATASE-1"/>
    <property type="match status" value="1"/>
</dbReference>
<dbReference type="EMBL" id="LLZU01000035">
    <property type="protein sequence ID" value="KRV47944.1"/>
    <property type="molecule type" value="Genomic_DNA"/>
</dbReference>
<keyword evidence="5" id="KW-1185">Reference proteome</keyword>
<dbReference type="Proteomes" id="UP000050867">
    <property type="component" value="Unassembled WGS sequence"/>
</dbReference>
<protein>
    <recommendedName>
        <fullName evidence="3">FHA domain-containing protein</fullName>
    </recommendedName>
</protein>
<evidence type="ECO:0000259" key="3">
    <source>
        <dbReference type="PROSITE" id="PS50006"/>
    </source>
</evidence>
<name>A0A0T6LPN0_WENVI</name>
<dbReference type="InterPro" id="IPR050923">
    <property type="entry name" value="Cell_Proc_Reg/RNA_Proc"/>
</dbReference>
<comment type="caution">
    <text evidence="4">The sequence shown here is derived from an EMBL/GenBank/DDBJ whole genome shotgun (WGS) entry which is preliminary data.</text>
</comment>
<evidence type="ECO:0000256" key="2">
    <source>
        <dbReference type="SAM" id="MobiDB-lite"/>
    </source>
</evidence>
<feature type="region of interest" description="Disordered" evidence="2">
    <location>
        <begin position="126"/>
        <end position="166"/>
    </location>
</feature>
<sequence>MPTCPVGHESRTADYCEVCGRPMMTGRPRPTPRPAGGQYPETGPEHWDPDPDPESTAAVELCPRCRTPRENGEPFCEGCRWNFQASGGGMPPGPGMPPPAPVPAPPVAAHGGMPPGPAAPVPVRPAPVGHSGGGGWGDPAPDTGQTSYPLQPPTPHPGPLPGPRRAPSPWYVTVIADREYYTAMMGRSGPEAQSLFFPPYCPERRFELSGGQLRIGRTRHRPSEEVPEIDLSRPPEDPGVSHKHAVLVQQPDGAWAVMDQGSTNGTTINGAEEPITPFVPVPLAEGDRVHVGAWTTITVHRLDPSRP</sequence>
<evidence type="ECO:0000313" key="5">
    <source>
        <dbReference type="Proteomes" id="UP000050867"/>
    </source>
</evidence>
<feature type="domain" description="FHA" evidence="3">
    <location>
        <begin position="213"/>
        <end position="273"/>
    </location>
</feature>
<keyword evidence="1" id="KW-0597">Phosphoprotein</keyword>
<evidence type="ECO:0000313" key="4">
    <source>
        <dbReference type="EMBL" id="KRV47944.1"/>
    </source>
</evidence>
<dbReference type="STRING" id="76728.AQ490_05945"/>
<accession>A0A0T6LPN0</accession>
<dbReference type="InterPro" id="IPR000253">
    <property type="entry name" value="FHA_dom"/>
</dbReference>
<feature type="region of interest" description="Disordered" evidence="2">
    <location>
        <begin position="23"/>
        <end position="55"/>
    </location>
</feature>
<dbReference type="AlphaFoldDB" id="A0A0T6LPN0"/>
<dbReference type="Pfam" id="PF00498">
    <property type="entry name" value="FHA"/>
    <property type="match status" value="1"/>
</dbReference>
<dbReference type="Gene3D" id="2.60.200.20">
    <property type="match status" value="1"/>
</dbReference>
<feature type="region of interest" description="Disordered" evidence="2">
    <location>
        <begin position="218"/>
        <end position="241"/>
    </location>
</feature>
<dbReference type="CDD" id="cd00060">
    <property type="entry name" value="FHA"/>
    <property type="match status" value="1"/>
</dbReference>
<feature type="compositionally biased region" description="Basic and acidic residues" evidence="2">
    <location>
        <begin position="230"/>
        <end position="240"/>
    </location>
</feature>
<dbReference type="InterPro" id="IPR008984">
    <property type="entry name" value="SMAD_FHA_dom_sf"/>
</dbReference>
<proteinExistence type="predicted"/>
<dbReference type="SUPFAM" id="SSF49879">
    <property type="entry name" value="SMAD/FHA domain"/>
    <property type="match status" value="1"/>
</dbReference>
<dbReference type="PROSITE" id="PS50006">
    <property type="entry name" value="FHA_DOMAIN"/>
    <property type="match status" value="1"/>
</dbReference>
<reference evidence="4 5" key="1">
    <citation type="submission" date="2015-10" db="EMBL/GenBank/DDBJ databases">
        <title>Draft genome sequence of pyrrolomycin-producing Streptomyces vitaminophilus.</title>
        <authorList>
            <person name="Graham D.E."/>
            <person name="Mahan K.M."/>
            <person name="Klingeman D.M."/>
            <person name="Hettich R.L."/>
            <person name="Parry R.J."/>
        </authorList>
    </citation>
    <scope>NUCLEOTIDE SEQUENCE [LARGE SCALE GENOMIC DNA]</scope>
    <source>
        <strain evidence="4 5">ATCC 31673</strain>
    </source>
</reference>
<dbReference type="SMART" id="SM00240">
    <property type="entry name" value="FHA"/>
    <property type="match status" value="1"/>
</dbReference>
<evidence type="ECO:0000256" key="1">
    <source>
        <dbReference type="ARBA" id="ARBA00022553"/>
    </source>
</evidence>
<organism evidence="4 5">
    <name type="scientific">Wenjunlia vitaminophila</name>
    <name type="common">Streptomyces vitaminophilus</name>
    <dbReference type="NCBI Taxonomy" id="76728"/>
    <lineage>
        <taxon>Bacteria</taxon>
        <taxon>Bacillati</taxon>
        <taxon>Actinomycetota</taxon>
        <taxon>Actinomycetes</taxon>
        <taxon>Kitasatosporales</taxon>
        <taxon>Streptomycetaceae</taxon>
        <taxon>Wenjunlia</taxon>
    </lineage>
</organism>
<dbReference type="eggNOG" id="COG1716">
    <property type="taxonomic scope" value="Bacteria"/>
</dbReference>
<dbReference type="OrthoDB" id="5111283at2"/>
<feature type="compositionally biased region" description="Pro residues" evidence="2">
    <location>
        <begin position="150"/>
        <end position="166"/>
    </location>
</feature>
<dbReference type="RefSeq" id="WP_026220014.1">
    <property type="nucleotide sequence ID" value="NZ_LLZU01000035.1"/>
</dbReference>